<evidence type="ECO:0000259" key="1">
    <source>
        <dbReference type="PROSITE" id="PS50972"/>
    </source>
</evidence>
<dbReference type="Proteomes" id="UP001164790">
    <property type="component" value="Chromosome"/>
</dbReference>
<dbReference type="EMBL" id="CP107523">
    <property type="protein sequence ID" value="UYN55590.1"/>
    <property type="molecule type" value="Genomic_DNA"/>
</dbReference>
<dbReference type="AlphaFoldDB" id="A0A4Q1TL42"/>
<dbReference type="PANTHER" id="PTHR20941">
    <property type="entry name" value="FOLATE SYNTHESIS PROTEINS"/>
    <property type="match status" value="1"/>
</dbReference>
<dbReference type="EC" id="2.5.1.15" evidence="3"/>
<dbReference type="PROSITE" id="PS00793">
    <property type="entry name" value="DHPS_2"/>
    <property type="match status" value="1"/>
</dbReference>
<evidence type="ECO:0000313" key="2">
    <source>
        <dbReference type="EMBL" id="RXT18488.1"/>
    </source>
</evidence>
<dbReference type="InterPro" id="IPR045031">
    <property type="entry name" value="DHP_synth-like"/>
</dbReference>
<reference evidence="3" key="2">
    <citation type="submission" date="2022-10" db="EMBL/GenBank/DDBJ databases">
        <title>Comparative genomic analysis and in-vitro probiotic properties of the potential probiotic L. chiayiensis AACE 3.</title>
        <authorList>
            <person name="Kang X."/>
        </authorList>
    </citation>
    <scope>NUCLEOTIDE SEQUENCE</scope>
    <source>
        <strain evidence="3">AACE 3</strain>
    </source>
</reference>
<evidence type="ECO:0000313" key="5">
    <source>
        <dbReference type="Proteomes" id="UP001164790"/>
    </source>
</evidence>
<dbReference type="Proteomes" id="UP000290475">
    <property type="component" value="Unassembled WGS sequence"/>
</dbReference>
<dbReference type="SUPFAM" id="SSF51717">
    <property type="entry name" value="Dihydropteroate synthetase-like"/>
    <property type="match status" value="1"/>
</dbReference>
<dbReference type="PROSITE" id="PS50972">
    <property type="entry name" value="PTERIN_BINDING"/>
    <property type="match status" value="1"/>
</dbReference>
<dbReference type="EMBL" id="MSSM01000042">
    <property type="protein sequence ID" value="RXT18488.1"/>
    <property type="molecule type" value="Genomic_DNA"/>
</dbReference>
<dbReference type="InterPro" id="IPR011005">
    <property type="entry name" value="Dihydropteroate_synth-like_sf"/>
</dbReference>
<keyword evidence="3" id="KW-0808">Transferase</keyword>
<dbReference type="GO" id="GO:0004156">
    <property type="term" value="F:dihydropteroate synthase activity"/>
    <property type="evidence" value="ECO:0007669"/>
    <property type="project" value="UniProtKB-EC"/>
</dbReference>
<dbReference type="RefSeq" id="WP_129302851.1">
    <property type="nucleotide sequence ID" value="NZ_CP074378.1"/>
</dbReference>
<keyword evidence="5" id="KW-1185">Reference proteome</keyword>
<dbReference type="InterPro" id="IPR000489">
    <property type="entry name" value="Pterin-binding_dom"/>
</dbReference>
<feature type="domain" description="Pterin-binding" evidence="1">
    <location>
        <begin position="19"/>
        <end position="93"/>
    </location>
</feature>
<dbReference type="Pfam" id="PF00809">
    <property type="entry name" value="Pterin_bind"/>
    <property type="match status" value="1"/>
</dbReference>
<gene>
    <name evidence="2" type="ORF">BVJ53_13375</name>
    <name evidence="3" type="ORF">OFW50_08820</name>
</gene>
<evidence type="ECO:0000313" key="3">
    <source>
        <dbReference type="EMBL" id="UYN55590.1"/>
    </source>
</evidence>
<proteinExistence type="predicted"/>
<dbReference type="GO" id="GO:0046654">
    <property type="term" value="P:tetrahydrofolate biosynthetic process"/>
    <property type="evidence" value="ECO:0007669"/>
    <property type="project" value="TreeGrafter"/>
</dbReference>
<name>A0A4Q1TL42_9LACO</name>
<dbReference type="PROSITE" id="PS00792">
    <property type="entry name" value="DHPS_1"/>
    <property type="match status" value="1"/>
</dbReference>
<dbReference type="Gene3D" id="3.20.20.20">
    <property type="entry name" value="Dihydropteroate synthase-like"/>
    <property type="match status" value="1"/>
</dbReference>
<organism evidence="2 4">
    <name type="scientific">Lacticaseibacillus chiayiensis</name>
    <dbReference type="NCBI Taxonomy" id="2100821"/>
    <lineage>
        <taxon>Bacteria</taxon>
        <taxon>Bacillati</taxon>
        <taxon>Bacillota</taxon>
        <taxon>Bacilli</taxon>
        <taxon>Lactobacillales</taxon>
        <taxon>Lactobacillaceae</taxon>
        <taxon>Lacticaseibacillus</taxon>
    </lineage>
</organism>
<accession>A0A4Q1TL42</accession>
<reference evidence="2 4" key="1">
    <citation type="submission" date="2017-01" db="EMBL/GenBank/DDBJ databases">
        <title>Lactobacillus chiayiensis sp. nov., a lactic acid bacterium isolated from compost.</title>
        <authorList>
            <person name="Huang C.-H."/>
        </authorList>
    </citation>
    <scope>NUCLEOTIDE SEQUENCE [LARGE SCALE GENOMIC DNA]</scope>
    <source>
        <strain evidence="2">Chh01</strain>
        <strain evidence="4">chh01</strain>
    </source>
</reference>
<sequence length="93" mass="9915">MKPDYFVANNFRLPLDGTMKVMGIVNVTPDSFYDGGKYESTESAVEHALSLVAQGADMIDIGGRTTKPGSRPISAEMELARILPVISALKGVG</sequence>
<dbReference type="PANTHER" id="PTHR20941:SF1">
    <property type="entry name" value="FOLIC ACID SYNTHESIS PROTEIN FOL1"/>
    <property type="match status" value="1"/>
</dbReference>
<evidence type="ECO:0000313" key="4">
    <source>
        <dbReference type="Proteomes" id="UP000290475"/>
    </source>
</evidence>
<protein>
    <submittedName>
        <fullName evidence="3">Dihydropteroate synthase</fullName>
        <ecNumber evidence="3">2.5.1.15</ecNumber>
    </submittedName>
</protein>